<evidence type="ECO:0000313" key="5">
    <source>
        <dbReference type="EMBL" id="NYZ69984.1"/>
    </source>
</evidence>
<dbReference type="RefSeq" id="WP_180571933.1">
    <property type="nucleotide sequence ID" value="NZ_JACCKB010000211.1"/>
</dbReference>
<keyword evidence="6" id="KW-1185">Reference proteome</keyword>
<reference evidence="5 6" key="1">
    <citation type="submission" date="2020-07" db="EMBL/GenBank/DDBJ databases">
        <title>Endozoicomonas sp. nov., isolated from sediment.</title>
        <authorList>
            <person name="Gu T."/>
        </authorList>
    </citation>
    <scope>NUCLEOTIDE SEQUENCE [LARGE SCALE GENOMIC DNA]</scope>
    <source>
        <strain evidence="5 6">SM1973</strain>
    </source>
</reference>
<evidence type="ECO:0000256" key="2">
    <source>
        <dbReference type="ARBA" id="ARBA00022729"/>
    </source>
</evidence>
<dbReference type="PANTHER" id="PTHR35936">
    <property type="entry name" value="MEMBRANE-BOUND LYTIC MUREIN TRANSGLYCOSYLASE F"/>
    <property type="match status" value="1"/>
</dbReference>
<dbReference type="Gene3D" id="3.40.190.10">
    <property type="entry name" value="Periplasmic binding protein-like II"/>
    <property type="match status" value="2"/>
</dbReference>
<accession>A0A853IIX9</accession>
<dbReference type="Pfam" id="PF00497">
    <property type="entry name" value="SBP_bac_3"/>
    <property type="match status" value="1"/>
</dbReference>
<dbReference type="AlphaFoldDB" id="A0A853IIX9"/>
<evidence type="ECO:0000313" key="6">
    <source>
        <dbReference type="Proteomes" id="UP000569732"/>
    </source>
</evidence>
<feature type="chain" id="PRO_5033030249" evidence="3">
    <location>
        <begin position="19"/>
        <end position="257"/>
    </location>
</feature>
<protein>
    <submittedName>
        <fullName evidence="5">Transporter substrate-binding domain-containing protein</fullName>
    </submittedName>
</protein>
<feature type="signal peptide" evidence="3">
    <location>
        <begin position="1"/>
        <end position="18"/>
    </location>
</feature>
<organism evidence="5 6">
    <name type="scientific">Spartinivicinus marinus</name>
    <dbReference type="NCBI Taxonomy" id="2994442"/>
    <lineage>
        <taxon>Bacteria</taxon>
        <taxon>Pseudomonadati</taxon>
        <taxon>Pseudomonadota</taxon>
        <taxon>Gammaproteobacteria</taxon>
        <taxon>Oceanospirillales</taxon>
        <taxon>Zooshikellaceae</taxon>
        <taxon>Spartinivicinus</taxon>
    </lineage>
</organism>
<evidence type="ECO:0000256" key="1">
    <source>
        <dbReference type="ARBA" id="ARBA00010333"/>
    </source>
</evidence>
<feature type="domain" description="Solute-binding protein family 3/N-terminal" evidence="4">
    <location>
        <begin position="23"/>
        <end position="255"/>
    </location>
</feature>
<dbReference type="PANTHER" id="PTHR35936:SF25">
    <property type="entry name" value="ABC TRANSPORTER SUBSTRATE-BINDING PROTEIN"/>
    <property type="match status" value="1"/>
</dbReference>
<dbReference type="Proteomes" id="UP000569732">
    <property type="component" value="Unassembled WGS sequence"/>
</dbReference>
<keyword evidence="2 3" id="KW-0732">Signal</keyword>
<comment type="similarity">
    <text evidence="1">Belongs to the bacterial solute-binding protein 3 family.</text>
</comment>
<proteinExistence type="inferred from homology"/>
<name>A0A853IIX9_9GAMM</name>
<evidence type="ECO:0000259" key="4">
    <source>
        <dbReference type="SMART" id="SM00062"/>
    </source>
</evidence>
<gene>
    <name evidence="5" type="ORF">H0A36_28630</name>
</gene>
<dbReference type="EMBL" id="JACCKB010000211">
    <property type="protein sequence ID" value="NYZ69984.1"/>
    <property type="molecule type" value="Genomic_DNA"/>
</dbReference>
<evidence type="ECO:0000256" key="3">
    <source>
        <dbReference type="SAM" id="SignalP"/>
    </source>
</evidence>
<dbReference type="InterPro" id="IPR001638">
    <property type="entry name" value="Solute-binding_3/MltF_N"/>
</dbReference>
<comment type="caution">
    <text evidence="5">The sequence shown here is derived from an EMBL/GenBank/DDBJ whole genome shotgun (WGS) entry which is preliminary data.</text>
</comment>
<dbReference type="SUPFAM" id="SSF53850">
    <property type="entry name" value="Periplasmic binding protein-like II"/>
    <property type="match status" value="1"/>
</dbReference>
<sequence>MKFLLFILVCSLSSIILAQDVKTVSIASGEYPPWTSKDYKDQGFVNHVISEAFRRQSYQVSFIYLAWARSIKEAEKGRFHAASYWACSPERKQSFFCSEPLHTEAYVFFHLKTTQFSGWNTLDDLKGYKIGVTRGYTYTKAFWDSHKNKELDLIVNTTDEISMKMLLKGRLNLMIVSSITGLMILNEKFDPVIAQSVTYNSKPLVNNPAHLLFPKSHTDTKLLLTIFNKGLQSMKDDGTFEKHLDMLITGYYKKVAK</sequence>
<dbReference type="SMART" id="SM00062">
    <property type="entry name" value="PBPb"/>
    <property type="match status" value="1"/>
</dbReference>